<dbReference type="SUPFAM" id="SSF48695">
    <property type="entry name" value="Multiheme cytochromes"/>
    <property type="match status" value="1"/>
</dbReference>
<evidence type="ECO:0000313" key="3">
    <source>
        <dbReference type="Proteomes" id="UP000448235"/>
    </source>
</evidence>
<dbReference type="InterPro" id="IPR036280">
    <property type="entry name" value="Multihaem_cyt_sf"/>
</dbReference>
<name>A0A7X4VZU1_9GAMM</name>
<keyword evidence="3" id="KW-1185">Reference proteome</keyword>
<dbReference type="InterPro" id="IPR029467">
    <property type="entry name" value="Cyt_c7-like"/>
</dbReference>
<gene>
    <name evidence="2" type="ORF">GRB80_06360</name>
</gene>
<evidence type="ECO:0000259" key="1">
    <source>
        <dbReference type="Pfam" id="PF14522"/>
    </source>
</evidence>
<evidence type="ECO:0000313" key="2">
    <source>
        <dbReference type="EMBL" id="NAW12463.1"/>
    </source>
</evidence>
<proteinExistence type="predicted"/>
<dbReference type="Proteomes" id="UP000448235">
    <property type="component" value="Unassembled WGS sequence"/>
</dbReference>
<organism evidence="2 3">
    <name type="scientific">Halomonas icarae</name>
    <dbReference type="NCBI Taxonomy" id="2691040"/>
    <lineage>
        <taxon>Bacteria</taxon>
        <taxon>Pseudomonadati</taxon>
        <taxon>Pseudomonadota</taxon>
        <taxon>Gammaproteobacteria</taxon>
        <taxon>Oceanospirillales</taxon>
        <taxon>Halomonadaceae</taxon>
        <taxon>Halomonas</taxon>
    </lineage>
</organism>
<dbReference type="EMBL" id="WUTS01000001">
    <property type="protein sequence ID" value="NAW12463.1"/>
    <property type="molecule type" value="Genomic_DNA"/>
</dbReference>
<feature type="domain" description="Cytochrome c7-like" evidence="1">
    <location>
        <begin position="60"/>
        <end position="127"/>
    </location>
</feature>
<comment type="caution">
    <text evidence="2">The sequence shown here is derived from an EMBL/GenBank/DDBJ whole genome shotgun (WGS) entry which is preliminary data.</text>
</comment>
<dbReference type="RefSeq" id="WP_161422940.1">
    <property type="nucleotide sequence ID" value="NZ_JARWMY010000010.1"/>
</dbReference>
<protein>
    <recommendedName>
        <fullName evidence="1">Cytochrome c7-like domain-containing protein</fullName>
    </recommendedName>
</protein>
<accession>A0A7X4VZU1</accession>
<dbReference type="Gene3D" id="3.90.10.10">
    <property type="entry name" value="Cytochrome C3"/>
    <property type="match status" value="1"/>
</dbReference>
<dbReference type="Pfam" id="PF14522">
    <property type="entry name" value="Cytochrome_C7"/>
    <property type="match status" value="1"/>
</dbReference>
<reference evidence="2 3" key="1">
    <citation type="submission" date="2019-12" db="EMBL/GenBank/DDBJ databases">
        <title>Draft genome sequencing of Halomonas icarensis D1-1.</title>
        <authorList>
            <person name="Pandiyan K."/>
            <person name="Kushwaha P."/>
            <person name="Gowdham M."/>
            <person name="Chakdar H."/>
            <person name="Singh A."/>
            <person name="Kumar M."/>
            <person name="Saxena A.K."/>
        </authorList>
    </citation>
    <scope>NUCLEOTIDE SEQUENCE [LARGE SCALE GENOMIC DNA]</scope>
    <source>
        <strain evidence="2 3">D1-1</strain>
    </source>
</reference>
<dbReference type="AlphaFoldDB" id="A0A7X4VZU1"/>
<sequence>MISSQRLLFIRLLLALLAGAALLMLGQWQRAASPAPLSRGHVGLECADCHLSINSSQATLRIGCQGCHEEVLGEQRAHSPEYLSVVGRGDSPWHTRPDGCLDCHNGHVRAGDGFASALPADQCTLCHAGMVTEHDYHLGLDFNSCASCHRYHDRVISRPRPAD</sequence>